<organism evidence="2">
    <name type="scientific">Solanum chacoense</name>
    <name type="common">Chaco potato</name>
    <dbReference type="NCBI Taxonomy" id="4108"/>
    <lineage>
        <taxon>Eukaryota</taxon>
        <taxon>Viridiplantae</taxon>
        <taxon>Streptophyta</taxon>
        <taxon>Embryophyta</taxon>
        <taxon>Tracheophyta</taxon>
        <taxon>Spermatophyta</taxon>
        <taxon>Magnoliopsida</taxon>
        <taxon>eudicotyledons</taxon>
        <taxon>Gunneridae</taxon>
        <taxon>Pentapetalae</taxon>
        <taxon>asterids</taxon>
        <taxon>lamiids</taxon>
        <taxon>Solanales</taxon>
        <taxon>Solanaceae</taxon>
        <taxon>Solanoideae</taxon>
        <taxon>Solaneae</taxon>
        <taxon>Solanum</taxon>
    </lineage>
</organism>
<dbReference type="EMBL" id="GEDG01013702">
    <property type="protein sequence ID" value="JAP25055.1"/>
    <property type="molecule type" value="Transcribed_RNA"/>
</dbReference>
<reference evidence="2" key="1">
    <citation type="submission" date="2015-12" db="EMBL/GenBank/DDBJ databases">
        <title>Gene expression during late stages of embryo sac development: a critical building block for successful pollen-pistil interactions.</title>
        <authorList>
            <person name="Liu Y."/>
            <person name="Joly V."/>
            <person name="Sabar M."/>
            <person name="Matton D.P."/>
        </authorList>
    </citation>
    <scope>NUCLEOTIDE SEQUENCE</scope>
</reference>
<keyword evidence="1" id="KW-0732">Signal</keyword>
<protein>
    <submittedName>
        <fullName evidence="2">Putative ovule protein</fullName>
    </submittedName>
</protein>
<evidence type="ECO:0000256" key="1">
    <source>
        <dbReference type="SAM" id="SignalP"/>
    </source>
</evidence>
<name>A0A0V0HXI5_SOLCH</name>
<evidence type="ECO:0000313" key="2">
    <source>
        <dbReference type="EMBL" id="JAP25055.1"/>
    </source>
</evidence>
<dbReference type="AlphaFoldDB" id="A0A0V0HXI5"/>
<sequence length="100" mass="10484">MSSNKMLYCIQIFHLVLASICDIAICNLNISLRCTTVSDHHRPVQPTVLFVVIPKFSGSCGGGGGALGILGFAGSTKITQPSKNLAFIPSRAFSASSIVS</sequence>
<accession>A0A0V0HXI5</accession>
<proteinExistence type="predicted"/>
<feature type="chain" id="PRO_5006866100" evidence="1">
    <location>
        <begin position="19"/>
        <end position="100"/>
    </location>
</feature>
<feature type="signal peptide" evidence="1">
    <location>
        <begin position="1"/>
        <end position="18"/>
    </location>
</feature>